<dbReference type="SMART" id="SM00305">
    <property type="entry name" value="HintC"/>
    <property type="match status" value="1"/>
</dbReference>
<dbReference type="PANTHER" id="PTHR46706">
    <property type="entry name" value="PROTEIN QUA-1-RELATED"/>
    <property type="match status" value="1"/>
</dbReference>
<keyword evidence="2" id="KW-0217">Developmental protein</keyword>
<dbReference type="InterPro" id="IPR003587">
    <property type="entry name" value="Hint_dom_N"/>
</dbReference>
<evidence type="ECO:0000256" key="2">
    <source>
        <dbReference type="ARBA" id="ARBA00022473"/>
    </source>
</evidence>
<dbReference type="SUPFAM" id="SSF51294">
    <property type="entry name" value="Hedgehog/intein (Hint) domain"/>
    <property type="match status" value="1"/>
</dbReference>
<protein>
    <submittedName>
        <fullName evidence="8">HintN domain-containing protein</fullName>
    </submittedName>
</protein>
<accession>A0A0R3S0J8</accession>
<dbReference type="Proteomes" id="UP000050640">
    <property type="component" value="Unplaced"/>
</dbReference>
<dbReference type="GO" id="GO:0005576">
    <property type="term" value="C:extracellular region"/>
    <property type="evidence" value="ECO:0007669"/>
    <property type="project" value="UniProtKB-SubCell"/>
</dbReference>
<dbReference type="GO" id="GO:0016539">
    <property type="term" value="P:intein-mediated protein splicing"/>
    <property type="evidence" value="ECO:0007669"/>
    <property type="project" value="InterPro"/>
</dbReference>
<dbReference type="GO" id="GO:0016540">
    <property type="term" value="P:protein autoprocessing"/>
    <property type="evidence" value="ECO:0007669"/>
    <property type="project" value="InterPro"/>
</dbReference>
<dbReference type="InterPro" id="IPR036844">
    <property type="entry name" value="Hint_dom_sf"/>
</dbReference>
<sequence>MFFPVMLFLIEVASGQQQSTVDSSCSEYTIPFSFQSDKTGNPTLLCTSPVCFGEKRLYELKRNDVIQETEMETKSLLGSENHVHKAQCHKYYQNISCTGETQWTVGLLLEVDGSNVKAKWKCCNYEGLRHATAIKTVIVNTDESYTGGEVYQNSRRVAFDLIKEVYLLFDEQQRPRYELKIMRLACIPKPIDIKNKSDKNSESNLPTMDVSSEYDTEEYVFTNQHHTKYLKPRRRSAILEDENFDDLFSPRHRMAHRRMFSLRRRPFYRPIAEDYDYYDYDPVIFRRLPVHRRIIADGLWPINLGVVGRNRPVVASAAVSPTIYEFTSPNAIESDYHQFVDSDSTVTPITSVQAEVYSQLSATPTVGQSLPTHSSLQYLPQRGGIPLESKTLAAAQHSVPTYSGGNVPYYNGYFETLQCFSGDTTVQTPDQIKRIDELQIGDQVLSIEESLISYSPVVMFLHRSDNESAVFNKIILENGEIIKLTDYHLLYVTDCTVGENLRLTFAKDVRLGHCLHVVRKQSNDLVPVQVSNIQRFTGKGFYAPLTANGDIIVNSILSSCHSNVAVQTLQQSIFNLLRKFRSLISTDQSTDGLLPGIQFLTQFSDFFLPHSIIQ</sequence>
<name>A0A0R3S0J8_9BILA</name>
<evidence type="ECO:0000259" key="6">
    <source>
        <dbReference type="SMART" id="SM00306"/>
    </source>
</evidence>
<dbReference type="PRINTS" id="PR00632">
    <property type="entry name" value="SONICHHOG"/>
</dbReference>
<feature type="signal peptide" evidence="4">
    <location>
        <begin position="1"/>
        <end position="15"/>
    </location>
</feature>
<dbReference type="InterPro" id="IPR006141">
    <property type="entry name" value="Intein_N"/>
</dbReference>
<reference evidence="8" key="1">
    <citation type="submission" date="2017-02" db="UniProtKB">
        <authorList>
            <consortium name="WormBaseParasite"/>
        </authorList>
    </citation>
    <scope>IDENTIFICATION</scope>
</reference>
<evidence type="ECO:0000313" key="8">
    <source>
        <dbReference type="WBParaSite" id="EEL_0000815001-mRNA-1"/>
    </source>
</evidence>
<dbReference type="AlphaFoldDB" id="A0A0R3S0J8"/>
<dbReference type="InterPro" id="IPR052140">
    <property type="entry name" value="Dev_Signal_Hedgehog-like"/>
</dbReference>
<dbReference type="PROSITE" id="PS50817">
    <property type="entry name" value="INTEIN_N_TER"/>
    <property type="match status" value="1"/>
</dbReference>
<evidence type="ECO:0000256" key="4">
    <source>
        <dbReference type="SAM" id="SignalP"/>
    </source>
</evidence>
<dbReference type="InterPro" id="IPR001767">
    <property type="entry name" value="Hedgehog_Hint"/>
</dbReference>
<keyword evidence="3 4" id="KW-0732">Signal</keyword>
<evidence type="ECO:0000256" key="1">
    <source>
        <dbReference type="ARBA" id="ARBA00004239"/>
    </source>
</evidence>
<dbReference type="GO" id="GO:0007267">
    <property type="term" value="P:cell-cell signaling"/>
    <property type="evidence" value="ECO:0007669"/>
    <property type="project" value="InterPro"/>
</dbReference>
<comment type="subcellular location">
    <subcellularLocation>
        <location evidence="1">Secreted</location>
        <location evidence="1">Extracellular space</location>
    </subcellularLocation>
</comment>
<dbReference type="STRING" id="1147741.A0A0R3S0J8"/>
<dbReference type="GO" id="GO:0048731">
    <property type="term" value="P:system development"/>
    <property type="evidence" value="ECO:0007669"/>
    <property type="project" value="UniProtKB-ARBA"/>
</dbReference>
<feature type="chain" id="PRO_5012362197" evidence="4">
    <location>
        <begin position="16"/>
        <end position="614"/>
    </location>
</feature>
<dbReference type="SMART" id="SM00306">
    <property type="entry name" value="HintN"/>
    <property type="match status" value="1"/>
</dbReference>
<dbReference type="WBParaSite" id="EEL_0000815001-mRNA-1">
    <property type="protein sequence ID" value="EEL_0000815001-mRNA-1"/>
    <property type="gene ID" value="EEL_0000815001"/>
</dbReference>
<proteinExistence type="predicted"/>
<organism evidence="7 8">
    <name type="scientific">Elaeophora elaphi</name>
    <dbReference type="NCBI Taxonomy" id="1147741"/>
    <lineage>
        <taxon>Eukaryota</taxon>
        <taxon>Metazoa</taxon>
        <taxon>Ecdysozoa</taxon>
        <taxon>Nematoda</taxon>
        <taxon>Chromadorea</taxon>
        <taxon>Rhabditida</taxon>
        <taxon>Spirurina</taxon>
        <taxon>Spiruromorpha</taxon>
        <taxon>Filarioidea</taxon>
        <taxon>Onchocercidae</taxon>
        <taxon>Elaeophora</taxon>
    </lineage>
</organism>
<feature type="domain" description="Hint" evidence="6">
    <location>
        <begin position="417"/>
        <end position="519"/>
    </location>
</feature>
<dbReference type="Pfam" id="PF01079">
    <property type="entry name" value="Hint"/>
    <property type="match status" value="1"/>
</dbReference>
<dbReference type="CDD" id="cd00081">
    <property type="entry name" value="Hint"/>
    <property type="match status" value="1"/>
</dbReference>
<feature type="domain" description="Hint" evidence="5">
    <location>
        <begin position="522"/>
        <end position="566"/>
    </location>
</feature>
<evidence type="ECO:0000256" key="3">
    <source>
        <dbReference type="ARBA" id="ARBA00022729"/>
    </source>
</evidence>
<dbReference type="PANTHER" id="PTHR46706:SF12">
    <property type="entry name" value="PROTEIN QUA-1-RELATED"/>
    <property type="match status" value="1"/>
</dbReference>
<dbReference type="InterPro" id="IPR003586">
    <property type="entry name" value="Hint_dom_C"/>
</dbReference>
<dbReference type="InterPro" id="IPR001657">
    <property type="entry name" value="Hedgehog"/>
</dbReference>
<evidence type="ECO:0000313" key="7">
    <source>
        <dbReference type="Proteomes" id="UP000050640"/>
    </source>
</evidence>
<dbReference type="Gene3D" id="2.170.16.10">
    <property type="entry name" value="Hedgehog/Intein (Hint) domain"/>
    <property type="match status" value="1"/>
</dbReference>
<keyword evidence="7" id="KW-1185">Reference proteome</keyword>
<evidence type="ECO:0000259" key="5">
    <source>
        <dbReference type="SMART" id="SM00305"/>
    </source>
</evidence>